<proteinExistence type="predicted"/>
<gene>
    <name evidence="1" type="ORF">NBR_LOCUS10301</name>
</gene>
<dbReference type="STRING" id="27835.A0A0N4Y3C9"/>
<reference evidence="3" key="1">
    <citation type="submission" date="2017-02" db="UniProtKB">
        <authorList>
            <consortium name="WormBaseParasite"/>
        </authorList>
    </citation>
    <scope>IDENTIFICATION</scope>
</reference>
<dbReference type="WBParaSite" id="NBR_0001030001-mRNA-1">
    <property type="protein sequence ID" value="NBR_0001030001-mRNA-1"/>
    <property type="gene ID" value="NBR_0001030001"/>
</dbReference>
<accession>A0A0N4Y3C9</accession>
<name>A0A0N4Y3C9_NIPBR</name>
<evidence type="ECO:0000313" key="1">
    <source>
        <dbReference type="EMBL" id="VDL73890.1"/>
    </source>
</evidence>
<protein>
    <submittedName>
        <fullName evidence="1 3">Uncharacterized protein</fullName>
    </submittedName>
</protein>
<dbReference type="EMBL" id="UYSL01020288">
    <property type="protein sequence ID" value="VDL73890.1"/>
    <property type="molecule type" value="Genomic_DNA"/>
</dbReference>
<keyword evidence="2" id="KW-1185">Reference proteome</keyword>
<dbReference type="AlphaFoldDB" id="A0A0N4Y3C9"/>
<evidence type="ECO:0000313" key="2">
    <source>
        <dbReference type="Proteomes" id="UP000271162"/>
    </source>
</evidence>
<reference evidence="1 2" key="2">
    <citation type="submission" date="2018-11" db="EMBL/GenBank/DDBJ databases">
        <authorList>
            <consortium name="Pathogen Informatics"/>
        </authorList>
    </citation>
    <scope>NUCLEOTIDE SEQUENCE [LARGE SCALE GENOMIC DNA]</scope>
</reference>
<sequence>MEESLEDRVAAIEKVLGIDEATDPYSQPLSERLTHIEFCENLIRQRVDLLKEFEERLQVVLKTDKVALVSQQEKQLSDIAQDVQTSLERWKEYTMDLEKFKTEYFAVISALRERIDEMEKAIALAEC</sequence>
<organism evidence="3">
    <name type="scientific">Nippostrongylus brasiliensis</name>
    <name type="common">Rat hookworm</name>
    <dbReference type="NCBI Taxonomy" id="27835"/>
    <lineage>
        <taxon>Eukaryota</taxon>
        <taxon>Metazoa</taxon>
        <taxon>Ecdysozoa</taxon>
        <taxon>Nematoda</taxon>
        <taxon>Chromadorea</taxon>
        <taxon>Rhabditida</taxon>
        <taxon>Rhabditina</taxon>
        <taxon>Rhabditomorpha</taxon>
        <taxon>Strongyloidea</taxon>
        <taxon>Heligmosomidae</taxon>
        <taxon>Nippostrongylus</taxon>
    </lineage>
</organism>
<evidence type="ECO:0000313" key="3">
    <source>
        <dbReference type="WBParaSite" id="NBR_0001030001-mRNA-1"/>
    </source>
</evidence>
<dbReference type="Proteomes" id="UP000271162">
    <property type="component" value="Unassembled WGS sequence"/>
</dbReference>